<evidence type="ECO:0000313" key="8">
    <source>
        <dbReference type="Proteomes" id="UP000053477"/>
    </source>
</evidence>
<evidence type="ECO:0000313" key="7">
    <source>
        <dbReference type="EMBL" id="KLO09588.1"/>
    </source>
</evidence>
<sequence length="142" mass="14860">MLSLHPRFAALFVILAVATFTPQLSKANAISPGAEGCDADDMLLCCQTVESAATVAAIIARVRLQDPMLLIPPGLEDSNELVGVSCSSIIDIGVSSNTCDATTVCCGEDFSKDFSFVNPVFQSYSLPSDGLLAIECVPPDSD</sequence>
<accession>A0A0H2RJG5</accession>
<dbReference type="InParanoid" id="A0A0H2RJG5"/>
<dbReference type="GO" id="GO:0009277">
    <property type="term" value="C:fungal-type cell wall"/>
    <property type="evidence" value="ECO:0007669"/>
    <property type="project" value="InterPro"/>
</dbReference>
<dbReference type="GO" id="GO:0005199">
    <property type="term" value="F:structural constituent of cell wall"/>
    <property type="evidence" value="ECO:0007669"/>
    <property type="project" value="InterPro"/>
</dbReference>
<evidence type="ECO:0000256" key="3">
    <source>
        <dbReference type="ARBA" id="ARBA00022512"/>
    </source>
</evidence>
<name>A0A0H2RJG5_9AGAM</name>
<dbReference type="AlphaFoldDB" id="A0A0H2RJG5"/>
<keyword evidence="6" id="KW-0732">Signal</keyword>
<comment type="subcellular location">
    <subcellularLocation>
        <location evidence="1 6">Secreted</location>
        <location evidence="1 6">Cell wall</location>
    </subcellularLocation>
</comment>
<keyword evidence="4 6" id="KW-0964">Secreted</keyword>
<keyword evidence="5 6" id="KW-1015">Disulfide bond</keyword>
<evidence type="ECO:0000256" key="5">
    <source>
        <dbReference type="ARBA" id="ARBA00023157"/>
    </source>
</evidence>
<keyword evidence="3 6" id="KW-0134">Cell wall</keyword>
<gene>
    <name evidence="7" type="ORF">SCHPADRAFT_943519</name>
</gene>
<dbReference type="CDD" id="cd23507">
    <property type="entry name" value="hydrophobin_I"/>
    <property type="match status" value="1"/>
</dbReference>
<comment type="similarity">
    <text evidence="2 6">Belongs to the fungal hydrophobin family.</text>
</comment>
<proteinExistence type="inferred from homology"/>
<dbReference type="InterPro" id="IPR001338">
    <property type="entry name" value="Class_I_Hydrophobin"/>
</dbReference>
<evidence type="ECO:0000256" key="2">
    <source>
        <dbReference type="ARBA" id="ARBA00010446"/>
    </source>
</evidence>
<evidence type="ECO:0000256" key="4">
    <source>
        <dbReference type="ARBA" id="ARBA00022525"/>
    </source>
</evidence>
<feature type="chain" id="PRO_5013986291" description="Hydrophobin" evidence="6">
    <location>
        <begin position="28"/>
        <end position="142"/>
    </location>
</feature>
<dbReference type="Pfam" id="PF01185">
    <property type="entry name" value="Hydrophobin"/>
    <property type="match status" value="1"/>
</dbReference>
<organism evidence="7 8">
    <name type="scientific">Schizopora paradoxa</name>
    <dbReference type="NCBI Taxonomy" id="27342"/>
    <lineage>
        <taxon>Eukaryota</taxon>
        <taxon>Fungi</taxon>
        <taxon>Dikarya</taxon>
        <taxon>Basidiomycota</taxon>
        <taxon>Agaricomycotina</taxon>
        <taxon>Agaricomycetes</taxon>
        <taxon>Hymenochaetales</taxon>
        <taxon>Schizoporaceae</taxon>
        <taxon>Schizopora</taxon>
    </lineage>
</organism>
<reference evidence="7 8" key="1">
    <citation type="submission" date="2015-04" db="EMBL/GenBank/DDBJ databases">
        <title>Complete genome sequence of Schizopora paradoxa KUC8140, a cosmopolitan wood degrader in East Asia.</title>
        <authorList>
            <consortium name="DOE Joint Genome Institute"/>
            <person name="Min B."/>
            <person name="Park H."/>
            <person name="Jang Y."/>
            <person name="Kim J.-J."/>
            <person name="Kim K.H."/>
            <person name="Pangilinan J."/>
            <person name="Lipzen A."/>
            <person name="Riley R."/>
            <person name="Grigoriev I.V."/>
            <person name="Spatafora J.W."/>
            <person name="Choi I.-G."/>
        </authorList>
    </citation>
    <scope>NUCLEOTIDE SEQUENCE [LARGE SCALE GENOMIC DNA]</scope>
    <source>
        <strain evidence="7 8">KUC8140</strain>
    </source>
</reference>
<dbReference type="EMBL" id="KQ086051">
    <property type="protein sequence ID" value="KLO09588.1"/>
    <property type="molecule type" value="Genomic_DNA"/>
</dbReference>
<evidence type="ECO:0000256" key="1">
    <source>
        <dbReference type="ARBA" id="ARBA00004191"/>
    </source>
</evidence>
<feature type="signal peptide" evidence="6">
    <location>
        <begin position="1"/>
        <end position="27"/>
    </location>
</feature>
<dbReference type="SMART" id="SM00075">
    <property type="entry name" value="HYDRO"/>
    <property type="match status" value="1"/>
</dbReference>
<dbReference type="Proteomes" id="UP000053477">
    <property type="component" value="Unassembled WGS sequence"/>
</dbReference>
<protein>
    <recommendedName>
        <fullName evidence="6">Hydrophobin</fullName>
    </recommendedName>
</protein>
<keyword evidence="8" id="KW-1185">Reference proteome</keyword>
<evidence type="ECO:0000256" key="6">
    <source>
        <dbReference type="RuleBase" id="RU365009"/>
    </source>
</evidence>